<evidence type="ECO:0000256" key="6">
    <source>
        <dbReference type="RuleBase" id="RU368024"/>
    </source>
</evidence>
<dbReference type="Proteomes" id="UP000193642">
    <property type="component" value="Unassembled WGS sequence"/>
</dbReference>
<dbReference type="Gene3D" id="2.130.10.120">
    <property type="entry name" value="Prolyl oligopeptidase, N-terminal domain"/>
    <property type="match status" value="1"/>
</dbReference>
<dbReference type="InterPro" id="IPR023302">
    <property type="entry name" value="Pept_S9A_N"/>
</dbReference>
<evidence type="ECO:0000256" key="4">
    <source>
        <dbReference type="ARBA" id="ARBA00022825"/>
    </source>
</evidence>
<keyword evidence="4 6" id="KW-0720">Serine protease</keyword>
<evidence type="ECO:0000313" key="9">
    <source>
        <dbReference type="EMBL" id="ORY52866.1"/>
    </source>
</evidence>
<dbReference type="AlphaFoldDB" id="A0A1Y2D150"/>
<dbReference type="EC" id="3.4.21.-" evidence="6"/>
<evidence type="ECO:0000259" key="7">
    <source>
        <dbReference type="Pfam" id="PF00326"/>
    </source>
</evidence>
<keyword evidence="3 6" id="KW-0378">Hydrolase</keyword>
<dbReference type="InterPro" id="IPR001375">
    <property type="entry name" value="Peptidase_S9_cat"/>
</dbReference>
<accession>A0A1Y2D150</accession>
<protein>
    <recommendedName>
        <fullName evidence="6">Prolyl endopeptidase</fullName>
        <ecNumber evidence="6">3.4.21.-</ecNumber>
    </recommendedName>
</protein>
<gene>
    <name evidence="9" type="ORF">BCR33DRAFT_732714</name>
</gene>
<organism evidence="9 10">
    <name type="scientific">Rhizoclosmatium globosum</name>
    <dbReference type="NCBI Taxonomy" id="329046"/>
    <lineage>
        <taxon>Eukaryota</taxon>
        <taxon>Fungi</taxon>
        <taxon>Fungi incertae sedis</taxon>
        <taxon>Chytridiomycota</taxon>
        <taxon>Chytridiomycota incertae sedis</taxon>
        <taxon>Chytridiomycetes</taxon>
        <taxon>Chytridiales</taxon>
        <taxon>Chytriomycetaceae</taxon>
        <taxon>Rhizoclosmatium</taxon>
    </lineage>
</organism>
<evidence type="ECO:0000313" key="10">
    <source>
        <dbReference type="Proteomes" id="UP000193642"/>
    </source>
</evidence>
<dbReference type="EMBL" id="MCGO01000002">
    <property type="protein sequence ID" value="ORY52866.1"/>
    <property type="molecule type" value="Genomic_DNA"/>
</dbReference>
<dbReference type="PANTHER" id="PTHR11757:SF19">
    <property type="entry name" value="PROLYL ENDOPEPTIDASE-LIKE"/>
    <property type="match status" value="1"/>
</dbReference>
<evidence type="ECO:0000256" key="3">
    <source>
        <dbReference type="ARBA" id="ARBA00022801"/>
    </source>
</evidence>
<dbReference type="SUPFAM" id="SSF50993">
    <property type="entry name" value="Peptidase/esterase 'gauge' domain"/>
    <property type="match status" value="1"/>
</dbReference>
<dbReference type="Gene3D" id="3.40.50.1820">
    <property type="entry name" value="alpha/beta hydrolase"/>
    <property type="match status" value="1"/>
</dbReference>
<dbReference type="PRINTS" id="PR00862">
    <property type="entry name" value="PROLIGOPTASE"/>
</dbReference>
<reference evidence="9 10" key="1">
    <citation type="submission" date="2016-07" db="EMBL/GenBank/DDBJ databases">
        <title>Pervasive Adenine N6-methylation of Active Genes in Fungi.</title>
        <authorList>
            <consortium name="DOE Joint Genome Institute"/>
            <person name="Mondo S.J."/>
            <person name="Dannebaum R.O."/>
            <person name="Kuo R.C."/>
            <person name="Labutti K."/>
            <person name="Haridas S."/>
            <person name="Kuo A."/>
            <person name="Salamov A."/>
            <person name="Ahrendt S.R."/>
            <person name="Lipzen A."/>
            <person name="Sullivan W."/>
            <person name="Andreopoulos W.B."/>
            <person name="Clum A."/>
            <person name="Lindquist E."/>
            <person name="Daum C."/>
            <person name="Ramamoorthy G.K."/>
            <person name="Gryganskyi A."/>
            <person name="Culley D."/>
            <person name="Magnuson J.K."/>
            <person name="James T.Y."/>
            <person name="O'Malley M.A."/>
            <person name="Stajich J.E."/>
            <person name="Spatafora J.W."/>
            <person name="Visel A."/>
            <person name="Grigoriev I.V."/>
        </authorList>
    </citation>
    <scope>NUCLEOTIDE SEQUENCE [LARGE SCALE GENOMIC DNA]</scope>
    <source>
        <strain evidence="9 10">JEL800</strain>
    </source>
</reference>
<evidence type="ECO:0000256" key="1">
    <source>
        <dbReference type="ARBA" id="ARBA00005228"/>
    </source>
</evidence>
<dbReference type="GO" id="GO:0006508">
    <property type="term" value="P:proteolysis"/>
    <property type="evidence" value="ECO:0007669"/>
    <property type="project" value="UniProtKB-KW"/>
</dbReference>
<comment type="function">
    <text evidence="5">Serine peptidase whose precise substrate specificity remains unclear. Does not cleave peptides after a arginine or lysine residue. Regulates trans-Golgi network morphology and sorting by regulating the membrane binding of the AP-1 complex. May play a role in the regulation of synaptic vesicle exocytosis.</text>
</comment>
<proteinExistence type="inferred from homology"/>
<dbReference type="InterPro" id="IPR029058">
    <property type="entry name" value="AB_hydrolase_fold"/>
</dbReference>
<dbReference type="OrthoDB" id="248387at2759"/>
<dbReference type="PANTHER" id="PTHR11757">
    <property type="entry name" value="PROTEASE FAMILY S9A OLIGOPEPTIDASE"/>
    <property type="match status" value="1"/>
</dbReference>
<feature type="domain" description="Peptidase S9A N-terminal" evidence="8">
    <location>
        <begin position="8"/>
        <end position="412"/>
    </location>
</feature>
<feature type="domain" description="Peptidase S9 prolyl oligopeptidase catalytic" evidence="7">
    <location>
        <begin position="484"/>
        <end position="707"/>
    </location>
</feature>
<sequence length="717" mass="81394">MATPTPRPPIAKQEPLVHAYGPSTPDLFHWLKDQNKTKAQPIIDYLNEENQYAKDVHLTPNAALTETLYAEFLSKIQETDQEAPYKKDAYWYYTRTVEGEQYPIYCRKRDSLDAPEDAYLNINLLKENEYMDLGSTAVSPSHNILAYSLDTAGDEFYTVHFKNLETGEMLPGSIENTDGTIVWNKTNDSVYYLTLDEVHRPYKLFRHDLGTDSKDDVLLYHNTDDQFWTSIGKTNSGRYLILSLGSSQTSEIHFLDLENPASGLKCFTPREFRHEYEVEHQGDHFLIITNGGGKFLNKKLQRTSIHNTARDAWEDVIPYDPYREISDVTPFEQYIVVEERTDGILRLRILEASGESYLIPFTEEIFEATTLSTRVQSYTSDIFRYSYNSQLTPTKTLEYNTKTKSSTLLKQRPVPGGFVPTPYTLKRIKVPIPTETRVSAPFDTPVADYIPLTILYKTSTLKPNGNNKSYLYGYGSYGVSLEPKFDSSIFSYVDRGIVVAWAHIRGGGELGRGWYETGKFLHKKNTFTDFIACAEKLVSDGITKHELMAIEGRSAGGLLMGAVLNMKPDIAYCAMLGVPFVDVINTMMDPSIPLTVNEYEEWGNPNDKEFFDYMQSYSPYDTIKAGTKYPNMFVKAGINDPRVQYWEPAKWVAKMRASNTNGGEDDPHKSVLVFDCKMGSGHFGASGRYGYLKEKAAEFAFVLTQLEEAERVLATKA</sequence>
<dbReference type="Pfam" id="PF02897">
    <property type="entry name" value="Peptidase_S9_N"/>
    <property type="match status" value="1"/>
</dbReference>
<name>A0A1Y2D150_9FUNG</name>
<dbReference type="InterPro" id="IPR002470">
    <property type="entry name" value="Peptidase_S9A"/>
</dbReference>
<evidence type="ECO:0000256" key="2">
    <source>
        <dbReference type="ARBA" id="ARBA00022670"/>
    </source>
</evidence>
<dbReference type="InterPro" id="IPR051543">
    <property type="entry name" value="Serine_Peptidase_S9A"/>
</dbReference>
<keyword evidence="2 6" id="KW-0645">Protease</keyword>
<evidence type="ECO:0000256" key="5">
    <source>
        <dbReference type="ARBA" id="ARBA00045448"/>
    </source>
</evidence>
<comment type="caution">
    <text evidence="9">The sequence shown here is derived from an EMBL/GenBank/DDBJ whole genome shotgun (WGS) entry which is preliminary data.</text>
</comment>
<comment type="similarity">
    <text evidence="1 6">Belongs to the peptidase S9A family.</text>
</comment>
<keyword evidence="10" id="KW-1185">Reference proteome</keyword>
<dbReference type="SUPFAM" id="SSF53474">
    <property type="entry name" value="alpha/beta-Hydrolases"/>
    <property type="match status" value="1"/>
</dbReference>
<dbReference type="GO" id="GO:0004252">
    <property type="term" value="F:serine-type endopeptidase activity"/>
    <property type="evidence" value="ECO:0007669"/>
    <property type="project" value="UniProtKB-UniRule"/>
</dbReference>
<dbReference type="Pfam" id="PF00326">
    <property type="entry name" value="Peptidase_S9"/>
    <property type="match status" value="1"/>
</dbReference>
<evidence type="ECO:0000259" key="8">
    <source>
        <dbReference type="Pfam" id="PF02897"/>
    </source>
</evidence>